<accession>A0ABU9X0H5</accession>
<protein>
    <submittedName>
        <fullName evidence="4">CHAT domain-containing protein</fullName>
    </submittedName>
</protein>
<dbReference type="Pfam" id="PF12770">
    <property type="entry name" value="CHAT"/>
    <property type="match status" value="1"/>
</dbReference>
<evidence type="ECO:0000256" key="2">
    <source>
        <dbReference type="SAM" id="MobiDB-lite"/>
    </source>
</evidence>
<dbReference type="Proteomes" id="UP001422074">
    <property type="component" value="Unassembled WGS sequence"/>
</dbReference>
<dbReference type="EMBL" id="JBDFRB010000008">
    <property type="protein sequence ID" value="MEN2744951.1"/>
    <property type="molecule type" value="Genomic_DNA"/>
</dbReference>
<keyword evidence="1" id="KW-0175">Coiled coil</keyword>
<evidence type="ECO:0000313" key="4">
    <source>
        <dbReference type="EMBL" id="MEN2744951.1"/>
    </source>
</evidence>
<dbReference type="InterPro" id="IPR024983">
    <property type="entry name" value="CHAT_dom"/>
</dbReference>
<feature type="domain" description="CHAT" evidence="3">
    <location>
        <begin position="377"/>
        <end position="658"/>
    </location>
</feature>
<dbReference type="RefSeq" id="WP_345885306.1">
    <property type="nucleotide sequence ID" value="NZ_JBDFRB010000008.1"/>
</dbReference>
<comment type="caution">
    <text evidence="4">The sequence shown here is derived from an EMBL/GenBank/DDBJ whole genome shotgun (WGS) entry which is preliminary data.</text>
</comment>
<feature type="region of interest" description="Disordered" evidence="2">
    <location>
        <begin position="1"/>
        <end position="43"/>
    </location>
</feature>
<dbReference type="Gene3D" id="3.40.50.1460">
    <property type="match status" value="1"/>
</dbReference>
<gene>
    <name evidence="4" type="ORF">ABCQ75_10440</name>
</gene>
<evidence type="ECO:0000313" key="5">
    <source>
        <dbReference type="Proteomes" id="UP001422074"/>
    </source>
</evidence>
<name>A0ABU9X0H5_9MICC</name>
<evidence type="ECO:0000259" key="3">
    <source>
        <dbReference type="Pfam" id="PF12770"/>
    </source>
</evidence>
<feature type="compositionally biased region" description="Basic and acidic residues" evidence="2">
    <location>
        <begin position="1"/>
        <end position="20"/>
    </location>
</feature>
<feature type="compositionally biased region" description="Pro residues" evidence="2">
    <location>
        <begin position="21"/>
        <end position="40"/>
    </location>
</feature>
<evidence type="ECO:0000256" key="1">
    <source>
        <dbReference type="SAM" id="Coils"/>
    </source>
</evidence>
<proteinExistence type="predicted"/>
<sequence>MTALHEERAPVDTSTLRRPDPPAPEPPDTAPPAPAPPAPAAPHVSAARLAAAAHRLSECRSLLEQLRDLADSLGGTRLTAVVGEVHVARKLAGVVEQADHQLAVLAAGPPEGDAHGLAHLEELLDQPLWAVAQQVHENLLERRRNIEEYVQLLKEQYRALRLNFDHLQRLVEKADLVRLADAENERTLAVEGIGKFRASEADFQAGRYDSVAVAVQHALTLLSDQGLTAGEGPERAVDPQRFDSYITSFEARIAQAETTERRLARRAELFLISGGDVNQGVPYKVLLRRPGYESIQETNLYDDVEVLVADQDLFKGTVRRIAEGAVQGIRSAMAAAAGGAQAQADDAGESPVRRAVPAARAQYEHLDQLDPATRLEKIGRRMYSLLIPDAMQRLIDETSPLPLTITSNNPELPWELLHDGNNFLCLKRVFARMPAGQTFPRRTREPLGGSRREGSRVLVIRSVYGEPLEQADREIEAIEERLASMKPAPHVTRLCTEDEVTSSRLTDELSLGNYDLIHYVGHAWYNPEKPDQSYLLLANGERFSAARVQRLLEGHPVVFLNACETSMSASPQPGQSTGSTIARAQGLASAFVYGGAQACVGALWPVFDDTAAQLAVRFYSELIEKRQRVGEALRRAREEVRTSQQDGITWAAYALYGDPSYYLGASTITAWGIV</sequence>
<feature type="coiled-coil region" evidence="1">
    <location>
        <begin position="136"/>
        <end position="170"/>
    </location>
</feature>
<organism evidence="4 5">
    <name type="scientific">Sinomonas halotolerans</name>
    <dbReference type="NCBI Taxonomy" id="1644133"/>
    <lineage>
        <taxon>Bacteria</taxon>
        <taxon>Bacillati</taxon>
        <taxon>Actinomycetota</taxon>
        <taxon>Actinomycetes</taxon>
        <taxon>Micrococcales</taxon>
        <taxon>Micrococcaceae</taxon>
        <taxon>Sinomonas</taxon>
    </lineage>
</organism>
<reference evidence="4 5" key="1">
    <citation type="submission" date="2024-05" db="EMBL/GenBank/DDBJ databases">
        <title>Sinomonas sp. nov., isolated from a waste landfill.</title>
        <authorList>
            <person name="Zhao Y."/>
        </authorList>
    </citation>
    <scope>NUCLEOTIDE SEQUENCE [LARGE SCALE GENOMIC DNA]</scope>
    <source>
        <strain evidence="4 5">CCTCC AB2014300</strain>
    </source>
</reference>
<keyword evidence="5" id="KW-1185">Reference proteome</keyword>